<dbReference type="AlphaFoldDB" id="A0A8H4RRB5"/>
<evidence type="ECO:0000313" key="4">
    <source>
        <dbReference type="Proteomes" id="UP000566819"/>
    </source>
</evidence>
<gene>
    <name evidence="3" type="ORF">G7Y89_g3466</name>
</gene>
<comment type="caution">
    <text evidence="3">The sequence shown here is derived from an EMBL/GenBank/DDBJ whole genome shotgun (WGS) entry which is preliminary data.</text>
</comment>
<evidence type="ECO:0000259" key="2">
    <source>
        <dbReference type="Pfam" id="PF00561"/>
    </source>
</evidence>
<organism evidence="3 4">
    <name type="scientific">Cudoniella acicularis</name>
    <dbReference type="NCBI Taxonomy" id="354080"/>
    <lineage>
        <taxon>Eukaryota</taxon>
        <taxon>Fungi</taxon>
        <taxon>Dikarya</taxon>
        <taxon>Ascomycota</taxon>
        <taxon>Pezizomycotina</taxon>
        <taxon>Leotiomycetes</taxon>
        <taxon>Helotiales</taxon>
        <taxon>Tricladiaceae</taxon>
        <taxon>Cudoniella</taxon>
    </lineage>
</organism>
<dbReference type="Gene3D" id="3.40.50.1820">
    <property type="entry name" value="alpha/beta hydrolase"/>
    <property type="match status" value="1"/>
</dbReference>
<dbReference type="InterPro" id="IPR050266">
    <property type="entry name" value="AB_hydrolase_sf"/>
</dbReference>
<name>A0A8H4RRB5_9HELO</name>
<dbReference type="GO" id="GO:0016020">
    <property type="term" value="C:membrane"/>
    <property type="evidence" value="ECO:0007669"/>
    <property type="project" value="TreeGrafter"/>
</dbReference>
<dbReference type="InterPro" id="IPR029058">
    <property type="entry name" value="AB_hydrolase_fold"/>
</dbReference>
<dbReference type="SUPFAM" id="SSF53474">
    <property type="entry name" value="alpha/beta-Hydrolases"/>
    <property type="match status" value="1"/>
</dbReference>
<dbReference type="InterPro" id="IPR000073">
    <property type="entry name" value="AB_hydrolase_1"/>
</dbReference>
<dbReference type="Proteomes" id="UP000566819">
    <property type="component" value="Unassembled WGS sequence"/>
</dbReference>
<dbReference type="PANTHER" id="PTHR43798">
    <property type="entry name" value="MONOACYLGLYCEROL LIPASE"/>
    <property type="match status" value="1"/>
</dbReference>
<proteinExistence type="predicted"/>
<dbReference type="OrthoDB" id="190201at2759"/>
<evidence type="ECO:0000313" key="3">
    <source>
        <dbReference type="EMBL" id="KAF4634640.1"/>
    </source>
</evidence>
<feature type="signal peptide" evidence="1">
    <location>
        <begin position="1"/>
        <end position="23"/>
    </location>
</feature>
<feature type="chain" id="PRO_5034776654" description="AB hydrolase-1 domain-containing protein" evidence="1">
    <location>
        <begin position="24"/>
        <end position="404"/>
    </location>
</feature>
<sequence>MQFLPSTFLALCLVTLLATLAHSSPINPTSDNTKSKREPTCTDLIVPITFSAYNLNLAGLTLNQLLGNLVGSLVPLAFDVFVQGTYDISMRYCEPEVYIESRQNMLQFLVHGATYTKDYWSGSGPPGQGYNAASNSDYYSWVQYASQNGYPTLAIDRLGNGNSTHPDPVLEAQVPANFEVIHQILTQIRSQNTPLPRPFTQIIYVGHSFGSIIGNGLVSKYPSDVDALILTGYSPSFQLAAPGVVLDSILLPAAIEDPNRFGDLAAAYLEFTSPPGQAALFFHVGDYDVNMFNFDYSHRGVISAGEAASATVSGYNALQYSGPIQVIDGQYDQIFCNPLSLPLGLFTCGTTTSGFTYSTIDEFPAASSFETYILSDAGHCWHLHENAQEGFYAAHDWMYRHGFL</sequence>
<dbReference type="Pfam" id="PF00561">
    <property type="entry name" value="Abhydrolase_1"/>
    <property type="match status" value="1"/>
</dbReference>
<dbReference type="PANTHER" id="PTHR43798:SF33">
    <property type="entry name" value="HYDROLASE, PUTATIVE (AFU_ORTHOLOGUE AFUA_2G14860)-RELATED"/>
    <property type="match status" value="1"/>
</dbReference>
<feature type="domain" description="AB hydrolase-1" evidence="2">
    <location>
        <begin position="129"/>
        <end position="241"/>
    </location>
</feature>
<dbReference type="EMBL" id="JAAMPI010000170">
    <property type="protein sequence ID" value="KAF4634640.1"/>
    <property type="molecule type" value="Genomic_DNA"/>
</dbReference>
<protein>
    <recommendedName>
        <fullName evidence="2">AB hydrolase-1 domain-containing protein</fullName>
    </recommendedName>
</protein>
<keyword evidence="1" id="KW-0732">Signal</keyword>
<accession>A0A8H4RRB5</accession>
<reference evidence="3 4" key="1">
    <citation type="submission" date="2020-03" db="EMBL/GenBank/DDBJ databases">
        <title>Draft Genome Sequence of Cudoniella acicularis.</title>
        <authorList>
            <person name="Buettner E."/>
            <person name="Kellner H."/>
        </authorList>
    </citation>
    <scope>NUCLEOTIDE SEQUENCE [LARGE SCALE GENOMIC DNA]</scope>
    <source>
        <strain evidence="3 4">DSM 108380</strain>
    </source>
</reference>
<keyword evidence="4" id="KW-1185">Reference proteome</keyword>
<evidence type="ECO:0000256" key="1">
    <source>
        <dbReference type="SAM" id="SignalP"/>
    </source>
</evidence>